<evidence type="ECO:0000256" key="1">
    <source>
        <dbReference type="ARBA" id="ARBA00007133"/>
    </source>
</evidence>
<evidence type="ECO:0000313" key="4">
    <source>
        <dbReference type="EMBL" id="CEJ82234.1"/>
    </source>
</evidence>
<dbReference type="GO" id="GO:0016197">
    <property type="term" value="P:endosomal transport"/>
    <property type="evidence" value="ECO:0007669"/>
    <property type="project" value="TreeGrafter"/>
</dbReference>
<comment type="similarity">
    <text evidence="1">Belongs to the BLOC1S1 family.</text>
</comment>
<dbReference type="Proteomes" id="UP000039046">
    <property type="component" value="Unassembled WGS sequence"/>
</dbReference>
<reference evidence="4 5" key="1">
    <citation type="journal article" date="2015" name="Genome Announc.">
        <title>Draft Genome Sequence and Gene Annotation of the Entomopathogenic Fungus Verticillium hemipterigenum.</title>
        <authorList>
            <person name="Horn F."/>
            <person name="Habel A."/>
            <person name="Scharf D.H."/>
            <person name="Dworschak J."/>
            <person name="Brakhage A.A."/>
            <person name="Guthke R."/>
            <person name="Hertweck C."/>
            <person name="Linde J."/>
        </authorList>
    </citation>
    <scope>NUCLEOTIDE SEQUENCE [LARGE SCALE GENOMIC DNA]</scope>
</reference>
<feature type="compositionally biased region" description="Low complexity" evidence="3">
    <location>
        <begin position="30"/>
        <end position="50"/>
    </location>
</feature>
<evidence type="ECO:0000256" key="3">
    <source>
        <dbReference type="SAM" id="MobiDB-lite"/>
    </source>
</evidence>
<gene>
    <name evidence="4" type="ORF">VHEMI02311</name>
</gene>
<sequence length="238" mass="25109">MLFAMATSKSPQVTTDGGLSQSPKQATDVSSSSSSPPTSLTFLSTNTTPPASVHATALPPLHETLPSQQTQRQIAEARAAVVASIGNLVDSELQSRATILHENAASLEKQEADVVGATEGLRKEREKLAKEADSAARGLKEIGNVQNWAEVLERQFLVLEETVRLANGEGSESGSDSASICSCSDCGREDPSAEAVDGDAMEIDDDGAMRSQQEVDLNGPNREGIEAAIREALEDELC</sequence>
<dbReference type="AlphaFoldDB" id="A0A0A1TA54"/>
<feature type="region of interest" description="Disordered" evidence="3">
    <location>
        <begin position="1"/>
        <end position="55"/>
    </location>
</feature>
<dbReference type="STRING" id="1531966.A0A0A1TA54"/>
<evidence type="ECO:0000256" key="2">
    <source>
        <dbReference type="ARBA" id="ARBA00019577"/>
    </source>
</evidence>
<proteinExistence type="inferred from homology"/>
<dbReference type="GO" id="GO:0031083">
    <property type="term" value="C:BLOC-1 complex"/>
    <property type="evidence" value="ECO:0007669"/>
    <property type="project" value="InterPro"/>
</dbReference>
<name>A0A0A1TA54_9HYPO</name>
<evidence type="ECO:0000313" key="5">
    <source>
        <dbReference type="Proteomes" id="UP000039046"/>
    </source>
</evidence>
<accession>A0A0A1TA54</accession>
<organism evidence="4 5">
    <name type="scientific">[Torrubiella] hemipterigena</name>
    <dbReference type="NCBI Taxonomy" id="1531966"/>
    <lineage>
        <taxon>Eukaryota</taxon>
        <taxon>Fungi</taxon>
        <taxon>Dikarya</taxon>
        <taxon>Ascomycota</taxon>
        <taxon>Pezizomycotina</taxon>
        <taxon>Sordariomycetes</taxon>
        <taxon>Hypocreomycetidae</taxon>
        <taxon>Hypocreales</taxon>
        <taxon>Clavicipitaceae</taxon>
        <taxon>Clavicipitaceae incertae sedis</taxon>
        <taxon>'Torrubiella' clade</taxon>
    </lineage>
</organism>
<protein>
    <recommendedName>
        <fullName evidence="2">Biogenesis of lysosome-related organelles complex 1 subunit 1</fullName>
    </recommendedName>
</protein>
<dbReference type="PANTHER" id="PTHR13073">
    <property type="entry name" value="BLOC-1 COMPLEX SUBUNIT 1"/>
    <property type="match status" value="1"/>
</dbReference>
<dbReference type="InterPro" id="IPR009395">
    <property type="entry name" value="BLOC1S1"/>
</dbReference>
<feature type="compositionally biased region" description="Polar residues" evidence="3">
    <location>
        <begin position="7"/>
        <end position="29"/>
    </location>
</feature>
<dbReference type="PANTHER" id="PTHR13073:SF0">
    <property type="entry name" value="BIOGENESIS OF LYSOSOME-RELATED ORGANELLES COMPLEX 1 SUBUNIT 1"/>
    <property type="match status" value="1"/>
</dbReference>
<dbReference type="EMBL" id="CDHN01000001">
    <property type="protein sequence ID" value="CEJ82234.1"/>
    <property type="molecule type" value="Genomic_DNA"/>
</dbReference>
<dbReference type="HOGENOM" id="CLU_075338_1_0_1"/>
<dbReference type="OrthoDB" id="540503at2759"/>
<dbReference type="Pfam" id="PF06320">
    <property type="entry name" value="GCN5L1"/>
    <property type="match status" value="1"/>
</dbReference>
<keyword evidence="5" id="KW-1185">Reference proteome</keyword>